<protein>
    <recommendedName>
        <fullName evidence="3">PD-(D/E)XK endonuclease-like domain-containing protein</fullName>
    </recommendedName>
</protein>
<accession>A0ABY5L6F4</accession>
<reference evidence="1" key="1">
    <citation type="submission" date="2022-07" db="EMBL/GenBank/DDBJ databases">
        <title>Sphingomonas sp. nov., a novel bacterium isolated from the north slope of the Mount Everest.</title>
        <authorList>
            <person name="Cui X."/>
            <person name="Liu Y."/>
        </authorList>
    </citation>
    <scope>NUCLEOTIDE SEQUENCE</scope>
    <source>
        <strain evidence="1">S5-59</strain>
    </source>
</reference>
<evidence type="ECO:0000313" key="2">
    <source>
        <dbReference type="Proteomes" id="UP001058533"/>
    </source>
</evidence>
<dbReference type="Proteomes" id="UP001058533">
    <property type="component" value="Chromosome"/>
</dbReference>
<dbReference type="RefSeq" id="WP_256506392.1">
    <property type="nucleotide sequence ID" value="NZ_CP101740.1"/>
</dbReference>
<gene>
    <name evidence="1" type="ORF">NMP03_15510</name>
</gene>
<organism evidence="1 2">
    <name type="scientific">Sphingomonas qomolangmaensis</name>
    <dbReference type="NCBI Taxonomy" id="2918765"/>
    <lineage>
        <taxon>Bacteria</taxon>
        <taxon>Pseudomonadati</taxon>
        <taxon>Pseudomonadota</taxon>
        <taxon>Alphaproteobacteria</taxon>
        <taxon>Sphingomonadales</taxon>
        <taxon>Sphingomonadaceae</taxon>
        <taxon>Sphingomonas</taxon>
    </lineage>
</organism>
<name>A0ABY5L6F4_9SPHN</name>
<keyword evidence="2" id="KW-1185">Reference proteome</keyword>
<evidence type="ECO:0000313" key="1">
    <source>
        <dbReference type="EMBL" id="UUL82554.1"/>
    </source>
</evidence>
<proteinExistence type="predicted"/>
<dbReference type="EMBL" id="CP101740">
    <property type="protein sequence ID" value="UUL82554.1"/>
    <property type="molecule type" value="Genomic_DNA"/>
</dbReference>
<sequence>MAGIKGLRLSGEARLVADAYLEWHRILIAGSEPVGAAQQIVGTEVRFRRNARHERMHLDFWVGSAAGTAVQLNQPGTAGSENPGTTIAVDDRGDRYLVRQGDLHESPSSPRIQWGEFTRRTGLEPEPMQVKGAPSRKEWHIVTPLDHVSHAAIRDSTAEFVRTCWNARTYGQKAADDQSQMAALFGKRERGGWYDIDPALQPTRVLRIQGYVLECLEEVLKPFGIEIQKPRHAANYEVDGAIDTGAGPLLIEIKTGVSAADVYCGVGQLTLYPIVLPDLAAHARLLLLPGDPTAHLIKALKSCKVELHRYELKRGRRRATAVFSAAFLRRCGVSDMDVRSLIAAGKALA</sequence>
<evidence type="ECO:0008006" key="3">
    <source>
        <dbReference type="Google" id="ProtNLM"/>
    </source>
</evidence>